<dbReference type="HOGENOM" id="CLU_2939275_0_0_6"/>
<dbReference type="AlphaFoldDB" id="I2B6T5"/>
<gene>
    <name evidence="1" type="ordered locus">EBL_c11350</name>
</gene>
<dbReference type="STRING" id="630626.EBL_c11350"/>
<name>I2B6T5_SHIBC</name>
<dbReference type="EMBL" id="CP001560">
    <property type="protein sequence ID" value="AFJ46239.1"/>
    <property type="molecule type" value="Genomic_DNA"/>
</dbReference>
<dbReference type="KEGG" id="ebt:EBL_c11350"/>
<organism evidence="1 2">
    <name type="scientific">Shimwellia blattae (strain ATCC 29907 / DSM 4481 / JCM 1650 / NBRC 105725 / CDC 9005-74)</name>
    <name type="common">Escherichia blattae</name>
    <dbReference type="NCBI Taxonomy" id="630626"/>
    <lineage>
        <taxon>Bacteria</taxon>
        <taxon>Pseudomonadati</taxon>
        <taxon>Pseudomonadota</taxon>
        <taxon>Gammaproteobacteria</taxon>
        <taxon>Enterobacterales</taxon>
        <taxon>Enterobacteriaceae</taxon>
        <taxon>Shimwellia</taxon>
    </lineage>
</organism>
<proteinExistence type="predicted"/>
<accession>I2B6T5</accession>
<protein>
    <submittedName>
        <fullName evidence="1">Uncharacterized protein</fullName>
    </submittedName>
</protein>
<reference evidence="1 2" key="1">
    <citation type="journal article" date="2012" name="J. Bacteriol.">
        <title>Complete genome sequence of the B12-producing Shimwellia blattae strain DSM 4481, isolated from a cockroach.</title>
        <authorList>
            <person name="Brzuszkiewicz E."/>
            <person name="Waschkowitz T."/>
            <person name="Wiezer A."/>
            <person name="Daniel R."/>
        </authorList>
    </citation>
    <scope>NUCLEOTIDE SEQUENCE [LARGE SCALE GENOMIC DNA]</scope>
    <source>
        <strain evidence="2">ATCC 29907 / DSM 4481 / JCM 1650 / NBRC 105725 / CDC 9005-74</strain>
    </source>
</reference>
<evidence type="ECO:0000313" key="1">
    <source>
        <dbReference type="EMBL" id="AFJ46239.1"/>
    </source>
</evidence>
<dbReference type="Proteomes" id="UP000001955">
    <property type="component" value="Chromosome"/>
</dbReference>
<keyword evidence="2" id="KW-1185">Reference proteome</keyword>
<sequence length="60" mass="6858">MAIWFYFVRFTRQYFAPAPTGVAIVLARAQTCRINPCHLPGGRVAITAPWRYLTQHTGTY</sequence>
<evidence type="ECO:0000313" key="2">
    <source>
        <dbReference type="Proteomes" id="UP000001955"/>
    </source>
</evidence>